<dbReference type="InterPro" id="IPR010424">
    <property type="entry name" value="EutQ"/>
</dbReference>
<evidence type="ECO:0008006" key="2">
    <source>
        <dbReference type="Google" id="ProtNLM"/>
    </source>
</evidence>
<protein>
    <recommendedName>
        <fullName evidence="2">(S)-ureidoglycine aminohydrolase cupin domain-containing protein</fullName>
    </recommendedName>
</protein>
<dbReference type="PANTHER" id="PTHR36169:SF1">
    <property type="entry name" value="ACETATE KINASE EUTQ"/>
    <property type="match status" value="1"/>
</dbReference>
<dbReference type="PANTHER" id="PTHR36169">
    <property type="entry name" value="ETHANOLAMINE UTILIZATION PROTEIN EUTQ"/>
    <property type="match status" value="1"/>
</dbReference>
<proteinExistence type="predicted"/>
<gene>
    <name evidence="1" type="ORF">I303_04131</name>
</gene>
<dbReference type="SUPFAM" id="SSF51182">
    <property type="entry name" value="RmlC-like cupins"/>
    <property type="match status" value="1"/>
</dbReference>
<dbReference type="Pfam" id="PF06249">
    <property type="entry name" value="EutQ"/>
    <property type="match status" value="1"/>
</dbReference>
<dbReference type="AlphaFoldDB" id="A0A1A6A419"/>
<dbReference type="Gene3D" id="2.60.120.10">
    <property type="entry name" value="Jelly Rolls"/>
    <property type="match status" value="1"/>
</dbReference>
<reference evidence="1" key="1">
    <citation type="submission" date="2013-07" db="EMBL/GenBank/DDBJ databases">
        <title>The Genome Sequence of Cryptococcus dejecticola CBS10117.</title>
        <authorList>
            <consortium name="The Broad Institute Genome Sequencing Platform"/>
            <person name="Cuomo C."/>
            <person name="Litvintseva A."/>
            <person name="Chen Y."/>
            <person name="Heitman J."/>
            <person name="Sun S."/>
            <person name="Springer D."/>
            <person name="Dromer F."/>
            <person name="Young S.K."/>
            <person name="Zeng Q."/>
            <person name="Gargeya S."/>
            <person name="Fitzgerald M."/>
            <person name="Abouelleil A."/>
            <person name="Alvarado L."/>
            <person name="Berlin A.M."/>
            <person name="Chapman S.B."/>
            <person name="Dewar J."/>
            <person name="Goldberg J."/>
            <person name="Griggs A."/>
            <person name="Gujja S."/>
            <person name="Hansen M."/>
            <person name="Howarth C."/>
            <person name="Imamovic A."/>
            <person name="Larimer J."/>
            <person name="McCowan C."/>
            <person name="Murphy C."/>
            <person name="Pearson M."/>
            <person name="Priest M."/>
            <person name="Roberts A."/>
            <person name="Saif S."/>
            <person name="Shea T."/>
            <person name="Sykes S."/>
            <person name="Wortman J."/>
            <person name="Nusbaum C."/>
            <person name="Birren B."/>
        </authorList>
    </citation>
    <scope>NUCLEOTIDE SEQUENCE [LARGE SCALE GENOMIC DNA]</scope>
    <source>
        <strain evidence="1">CBS 10117</strain>
    </source>
</reference>
<evidence type="ECO:0000313" key="1">
    <source>
        <dbReference type="EMBL" id="OBR84810.1"/>
    </source>
</evidence>
<dbReference type="VEuPathDB" id="FungiDB:I303_04131"/>
<dbReference type="EMBL" id="KI894031">
    <property type="protein sequence ID" value="OBR84810.1"/>
    <property type="molecule type" value="Genomic_DNA"/>
</dbReference>
<sequence>MSTQNKFEKIQTFRHNKANIVFFSPVTPVPLTVIKGASHANLPLFPNENAALGDILETKTKTKDGYFTSGFYRIVAGRSRPAEYSFEEAKLVLRGEIDILDEATGRTIHAVPGDYIMFHVGSKVQFSTQSEGFAFYVVTRPGNNPHLTDRVEQASPKARL</sequence>
<name>A0A1A6A419_9TREE</name>
<dbReference type="OrthoDB" id="3346152at2759"/>
<dbReference type="InterPro" id="IPR011051">
    <property type="entry name" value="RmlC_Cupin_sf"/>
</dbReference>
<accession>A0A1A6A419</accession>
<dbReference type="InterPro" id="IPR014710">
    <property type="entry name" value="RmlC-like_jellyroll"/>
</dbReference>
<organism evidence="1">
    <name type="scientific">Kwoniella dejecticola CBS 10117</name>
    <dbReference type="NCBI Taxonomy" id="1296121"/>
    <lineage>
        <taxon>Eukaryota</taxon>
        <taxon>Fungi</taxon>
        <taxon>Dikarya</taxon>
        <taxon>Basidiomycota</taxon>
        <taxon>Agaricomycotina</taxon>
        <taxon>Tremellomycetes</taxon>
        <taxon>Tremellales</taxon>
        <taxon>Cryptococcaceae</taxon>
        <taxon>Kwoniella</taxon>
    </lineage>
</organism>